<dbReference type="GO" id="GO:0009380">
    <property type="term" value="C:excinuclease repair complex"/>
    <property type="evidence" value="ECO:0007669"/>
    <property type="project" value="InterPro"/>
</dbReference>
<dbReference type="Pfam" id="PF22920">
    <property type="entry name" value="UvrC_RNaseH"/>
    <property type="match status" value="1"/>
</dbReference>
<dbReference type="EMBL" id="PFMD01000050">
    <property type="protein sequence ID" value="PIY96390.1"/>
    <property type="molecule type" value="Genomic_DNA"/>
</dbReference>
<dbReference type="PROSITE" id="PS50164">
    <property type="entry name" value="GIY_YIG"/>
    <property type="match status" value="1"/>
</dbReference>
<dbReference type="PROSITE" id="PS50151">
    <property type="entry name" value="UVR"/>
    <property type="match status" value="1"/>
</dbReference>
<dbReference type="SMART" id="SM00465">
    <property type="entry name" value="GIYc"/>
    <property type="match status" value="1"/>
</dbReference>
<name>A0A2M7RI30_9BACT</name>
<dbReference type="Gene3D" id="3.30.420.340">
    <property type="entry name" value="UvrC, RNAse H endonuclease domain"/>
    <property type="match status" value="1"/>
</dbReference>
<dbReference type="SUPFAM" id="SSF82771">
    <property type="entry name" value="GIY-YIG endonuclease"/>
    <property type="match status" value="1"/>
</dbReference>
<keyword evidence="3 6" id="KW-0228">DNA excision</keyword>
<dbReference type="InterPro" id="IPR010994">
    <property type="entry name" value="RuvA_2-like"/>
</dbReference>
<dbReference type="NCBIfam" id="TIGR00194">
    <property type="entry name" value="uvrC"/>
    <property type="match status" value="1"/>
</dbReference>
<dbReference type="NCBIfam" id="NF001824">
    <property type="entry name" value="PRK00558.1-5"/>
    <property type="match status" value="1"/>
</dbReference>
<dbReference type="Pfam" id="PF02151">
    <property type="entry name" value="UVR"/>
    <property type="match status" value="1"/>
</dbReference>
<dbReference type="FunFam" id="3.40.1440.10:FF:000001">
    <property type="entry name" value="UvrABC system protein C"/>
    <property type="match status" value="1"/>
</dbReference>
<dbReference type="InterPro" id="IPR047296">
    <property type="entry name" value="GIY-YIG_UvrC_Cho"/>
</dbReference>
<dbReference type="Pfam" id="PF08459">
    <property type="entry name" value="UvrC_RNaseH_dom"/>
    <property type="match status" value="1"/>
</dbReference>
<protein>
    <recommendedName>
        <fullName evidence="6">UvrABC system protein C</fullName>
        <shortName evidence="6">Protein UvrC</shortName>
    </recommendedName>
    <alternativeName>
        <fullName evidence="6">Excinuclease ABC subunit C</fullName>
    </alternativeName>
</protein>
<dbReference type="GO" id="GO:0006289">
    <property type="term" value="P:nucleotide-excision repair"/>
    <property type="evidence" value="ECO:0007669"/>
    <property type="project" value="UniProtKB-UniRule"/>
</dbReference>
<evidence type="ECO:0000256" key="4">
    <source>
        <dbReference type="ARBA" id="ARBA00022881"/>
    </source>
</evidence>
<dbReference type="InterPro" id="IPR001943">
    <property type="entry name" value="UVR_dom"/>
</dbReference>
<dbReference type="InterPro" id="IPR000305">
    <property type="entry name" value="GIY-YIG_endonuc"/>
</dbReference>
<dbReference type="Pfam" id="PF01541">
    <property type="entry name" value="GIY-YIG"/>
    <property type="match status" value="1"/>
</dbReference>
<dbReference type="CDD" id="cd10434">
    <property type="entry name" value="GIY-YIG_UvrC_Cho"/>
    <property type="match status" value="1"/>
</dbReference>
<evidence type="ECO:0000259" key="9">
    <source>
        <dbReference type="PROSITE" id="PS50165"/>
    </source>
</evidence>
<dbReference type="PANTHER" id="PTHR30562:SF1">
    <property type="entry name" value="UVRABC SYSTEM PROTEIN C"/>
    <property type="match status" value="1"/>
</dbReference>
<dbReference type="Gene3D" id="1.10.150.20">
    <property type="entry name" value="5' to 3' exonuclease, C-terminal subdomain"/>
    <property type="match status" value="1"/>
</dbReference>
<evidence type="ECO:0000313" key="11">
    <source>
        <dbReference type="Proteomes" id="UP000230779"/>
    </source>
</evidence>
<evidence type="ECO:0000256" key="5">
    <source>
        <dbReference type="ARBA" id="ARBA00023204"/>
    </source>
</evidence>
<reference evidence="10 11" key="1">
    <citation type="submission" date="2017-09" db="EMBL/GenBank/DDBJ databases">
        <title>Depth-based differentiation of microbial function through sediment-hosted aquifers and enrichment of novel symbionts in the deep terrestrial subsurface.</title>
        <authorList>
            <person name="Probst A.J."/>
            <person name="Ladd B."/>
            <person name="Jarett J.K."/>
            <person name="Geller-Mcgrath D.E."/>
            <person name="Sieber C.M."/>
            <person name="Emerson J.B."/>
            <person name="Anantharaman K."/>
            <person name="Thomas B.C."/>
            <person name="Malmstrom R."/>
            <person name="Stieglmeier M."/>
            <person name="Klingl A."/>
            <person name="Woyke T."/>
            <person name="Ryan C.M."/>
            <person name="Banfield J.F."/>
        </authorList>
    </citation>
    <scope>NUCLEOTIDE SEQUENCE [LARGE SCALE GENOMIC DNA]</scope>
    <source>
        <strain evidence="10">CG_4_10_14_0_8_um_filter_42_10</strain>
    </source>
</reference>
<evidence type="ECO:0000313" key="10">
    <source>
        <dbReference type="EMBL" id="PIY96390.1"/>
    </source>
</evidence>
<comment type="function">
    <text evidence="6">The UvrABC repair system catalyzes the recognition and processing of DNA lesions. UvrC both incises the 5' and 3' sides of the lesion. The N-terminal half is responsible for the 3' incision and the C-terminal half is responsible for the 5' incision.</text>
</comment>
<dbReference type="GO" id="GO:0009381">
    <property type="term" value="F:excinuclease ABC activity"/>
    <property type="evidence" value="ECO:0007669"/>
    <property type="project" value="UniProtKB-UniRule"/>
</dbReference>
<dbReference type="PROSITE" id="PS50165">
    <property type="entry name" value="UVRC"/>
    <property type="match status" value="1"/>
</dbReference>
<dbReference type="GO" id="GO:0009432">
    <property type="term" value="P:SOS response"/>
    <property type="evidence" value="ECO:0007669"/>
    <property type="project" value="UniProtKB-UniRule"/>
</dbReference>
<dbReference type="GO" id="GO:0003677">
    <property type="term" value="F:DNA binding"/>
    <property type="evidence" value="ECO:0007669"/>
    <property type="project" value="UniProtKB-UniRule"/>
</dbReference>
<comment type="caution">
    <text evidence="10">The sequence shown here is derived from an EMBL/GenBank/DDBJ whole genome shotgun (WGS) entry which is preliminary data.</text>
</comment>
<dbReference type="InterPro" id="IPR001162">
    <property type="entry name" value="UvrC_RNase_H_dom"/>
</dbReference>
<keyword evidence="4 6" id="KW-0267">Excision nuclease</keyword>
<dbReference type="Pfam" id="PF14520">
    <property type="entry name" value="HHH_5"/>
    <property type="match status" value="1"/>
</dbReference>
<proteinExistence type="inferred from homology"/>
<feature type="domain" description="GIY-YIG" evidence="8">
    <location>
        <begin position="15"/>
        <end position="94"/>
    </location>
</feature>
<dbReference type="GO" id="GO:0005737">
    <property type="term" value="C:cytoplasm"/>
    <property type="evidence" value="ECO:0007669"/>
    <property type="project" value="UniProtKB-SubCell"/>
</dbReference>
<evidence type="ECO:0000256" key="3">
    <source>
        <dbReference type="ARBA" id="ARBA00022769"/>
    </source>
</evidence>
<dbReference type="InterPro" id="IPR038476">
    <property type="entry name" value="UvrC_RNase_H_dom_sf"/>
</dbReference>
<comment type="subunit">
    <text evidence="6">Interacts with UvrB in an incision complex.</text>
</comment>
<feature type="domain" description="UVR" evidence="7">
    <location>
        <begin position="200"/>
        <end position="235"/>
    </location>
</feature>
<dbReference type="InterPro" id="IPR050066">
    <property type="entry name" value="UvrABC_protein_C"/>
</dbReference>
<accession>A0A2M7RI30</accession>
<gene>
    <name evidence="6" type="primary">uvrC</name>
    <name evidence="10" type="ORF">COY66_04180</name>
</gene>
<keyword evidence="2 6" id="KW-0227">DNA damage</keyword>
<dbReference type="Gene3D" id="4.10.860.10">
    <property type="entry name" value="UVR domain"/>
    <property type="match status" value="1"/>
</dbReference>
<dbReference type="InterPro" id="IPR035901">
    <property type="entry name" value="GIY-YIG_endonuc_sf"/>
</dbReference>
<evidence type="ECO:0000259" key="7">
    <source>
        <dbReference type="PROSITE" id="PS50151"/>
    </source>
</evidence>
<feature type="domain" description="UvrC family homology region profile" evidence="9">
    <location>
        <begin position="251"/>
        <end position="486"/>
    </location>
</feature>
<keyword evidence="6" id="KW-0742">SOS response</keyword>
<evidence type="ECO:0000256" key="1">
    <source>
        <dbReference type="ARBA" id="ARBA00022490"/>
    </source>
</evidence>
<evidence type="ECO:0000256" key="6">
    <source>
        <dbReference type="HAMAP-Rule" id="MF_00203"/>
    </source>
</evidence>
<dbReference type="HAMAP" id="MF_00203">
    <property type="entry name" value="UvrC"/>
    <property type="match status" value="1"/>
</dbReference>
<evidence type="ECO:0000259" key="8">
    <source>
        <dbReference type="PROSITE" id="PS50164"/>
    </source>
</evidence>
<comment type="subcellular location">
    <subcellularLocation>
        <location evidence="6">Cytoplasm</location>
    </subcellularLocation>
</comment>
<dbReference type="SUPFAM" id="SSF47781">
    <property type="entry name" value="RuvA domain 2-like"/>
    <property type="match status" value="1"/>
</dbReference>
<keyword evidence="1 6" id="KW-0963">Cytoplasm</keyword>
<dbReference type="Proteomes" id="UP000230779">
    <property type="component" value="Unassembled WGS sequence"/>
</dbReference>
<organism evidence="10 11">
    <name type="scientific">Candidatus Kerfeldbacteria bacterium CG_4_10_14_0_8_um_filter_42_10</name>
    <dbReference type="NCBI Taxonomy" id="2014248"/>
    <lineage>
        <taxon>Bacteria</taxon>
        <taxon>Candidatus Kerfeldiibacteriota</taxon>
    </lineage>
</organism>
<keyword evidence="5 6" id="KW-0234">DNA repair</keyword>
<dbReference type="Gene3D" id="3.40.1440.10">
    <property type="entry name" value="GIY-YIG endonuclease"/>
    <property type="match status" value="1"/>
</dbReference>
<dbReference type="InterPro" id="IPR036876">
    <property type="entry name" value="UVR_dom_sf"/>
</dbReference>
<evidence type="ECO:0000256" key="2">
    <source>
        <dbReference type="ARBA" id="ARBA00022763"/>
    </source>
</evidence>
<comment type="similarity">
    <text evidence="6">Belongs to the UvrC family.</text>
</comment>
<dbReference type="AlphaFoldDB" id="A0A2M7RI30"/>
<dbReference type="SUPFAM" id="SSF46600">
    <property type="entry name" value="C-terminal UvrC-binding domain of UvrB"/>
    <property type="match status" value="1"/>
</dbReference>
<sequence length="602" mass="68951">MSNGVNKQKLANIPSKPGVYLFKDKRGVIIYIGKAGNLKSRVHSYFQKSANLEPAKEVMVTKIAALEYIIVDSEVEALLLETSLIKKHKPPYNVNLKDDKYFVYLKITLEDEFPKVLTVRRVSQDKNKYFGPFTSALAVKDTLRLVRRVFPYKTCKNPPEKPCLGYHIGRCLGHVTKDFTKQDYQKIIEGVIKFLEGKNKSLLLDLKRQMQAASRQKKYEQAARIRDQIRSMEHLMGKQKVVSTKRDNQDVISLARNSNQAAINLFQIREGKLQHREQFLLQNIELRSDSELIESFLNQYYAQASFYPKEIIVPTKIANQKSLEKLTKAKFVFPQKGKKQQLIKMGQKNAEEYLRQTKLEAELRDQSGQKALAELAGELGINKTLHRIEAYDISNIQGTNAVGSLVVFTAGRPDKAQYRKFRIKTVKGANDPAMMAEVISRRFHRIEDKEKNSPRFDRVEAGQWPLPDLIILDGGKGQLSSVIKVLNILSIAKPVIALAKREEEIFRPNQKNPVRLSNNSPSLRLLQQIRDEAHRFAIGYYRKRHQAETKKSVLDEILGIGPKTKKKLLFAFGSVQKIKEASWKDLEKVVGGKMTRKIKEYL</sequence>
<dbReference type="PANTHER" id="PTHR30562">
    <property type="entry name" value="UVRC/OXIDOREDUCTASE"/>
    <property type="match status" value="1"/>
</dbReference>
<dbReference type="InterPro" id="IPR004791">
    <property type="entry name" value="UvrC"/>
</dbReference>